<protein>
    <submittedName>
        <fullName evidence="1">Uncharacterized protein</fullName>
    </submittedName>
</protein>
<reference evidence="1" key="1">
    <citation type="submission" date="2019-04" db="EMBL/GenBank/DDBJ databases">
        <authorList>
            <person name="Melise S."/>
            <person name="Noan J."/>
            <person name="Okalmin O."/>
        </authorList>
    </citation>
    <scope>NUCLEOTIDE SEQUENCE</scope>
    <source>
        <strain evidence="1">FN9</strain>
    </source>
</reference>
<dbReference type="EMBL" id="CAAKMV010000126">
    <property type="protein sequence ID" value="VIO56768.1"/>
    <property type="molecule type" value="Genomic_DNA"/>
</dbReference>
<evidence type="ECO:0000313" key="1">
    <source>
        <dbReference type="EMBL" id="VIO56768.1"/>
    </source>
</evidence>
<gene>
    <name evidence="1" type="ORF">FUG_LOCUS230144</name>
</gene>
<name>A0A4U9FBN4_GIBZA</name>
<proteinExistence type="predicted"/>
<organism evidence="1">
    <name type="scientific">Gibberella zeae</name>
    <name type="common">Wheat head blight fungus</name>
    <name type="synonym">Fusarium graminearum</name>
    <dbReference type="NCBI Taxonomy" id="5518"/>
    <lineage>
        <taxon>Eukaryota</taxon>
        <taxon>Fungi</taxon>
        <taxon>Dikarya</taxon>
        <taxon>Ascomycota</taxon>
        <taxon>Pezizomycotina</taxon>
        <taxon>Sordariomycetes</taxon>
        <taxon>Hypocreomycetidae</taxon>
        <taxon>Hypocreales</taxon>
        <taxon>Nectriaceae</taxon>
        <taxon>Fusarium</taxon>
    </lineage>
</organism>
<accession>A0A4U9FBN4</accession>
<sequence>MDMFSRLPTLVHTTILGQIQSDRDLFSLIRASPQSLQLYARYRCTVARQRLARFLELDTDGNMIQDALAIINFPRINQSSPIPLAIMSDWFDMLNTRSFNYRHSIDSLYPFFTRLVVFIEDYLAKSLDPFPVRACMTLPTIGRSVPCMQFKGKETDVKPVSFGMFPAHTQRRLLQAFISYELRCKIYDPRVWDPLERNSYASMVDRLNERLTLSDCEELHCVFEYIKSMYGAVKAQSTDDTWFPDRQVPNPTVQSRPRNDEDADLPSARDLGLLYPDNLYFDGALRSIPRKLDILSCLGLDLLSSIIQNSRFDDGTGISIDTHITHLTFYFSDKAWIIRDPFNYNHRLLTSRSRLRSWLRDMPLAVSRRHGDYRGYVRQRKQDLELQVLQSKIYRQRGWIFFRDSPGPQPILPSAEHIVEEYDSVSDWICLELEKHRRRSQKWQDYWAGRTLDDPLDPDSPANQSSPTRCPEVYAFSTFPRFFSGRTA</sequence>
<dbReference type="OrthoDB" id="5102541at2759"/>
<dbReference type="AlphaFoldDB" id="A0A4U9FBN4"/>